<dbReference type="PROSITE" id="PS50850">
    <property type="entry name" value="MFS"/>
    <property type="match status" value="1"/>
</dbReference>
<dbReference type="OMA" id="ACENCIG"/>
<dbReference type="OrthoDB" id="6133115at2759"/>
<keyword evidence="2 5" id="KW-0812">Transmembrane</keyword>
<keyword evidence="3 5" id="KW-1133">Transmembrane helix</keyword>
<dbReference type="GO" id="GO:0016020">
    <property type="term" value="C:membrane"/>
    <property type="evidence" value="ECO:0007669"/>
    <property type="project" value="UniProtKB-SubCell"/>
</dbReference>
<feature type="transmembrane region" description="Helical" evidence="5">
    <location>
        <begin position="124"/>
        <end position="146"/>
    </location>
</feature>
<dbReference type="PANTHER" id="PTHR48021">
    <property type="match status" value="1"/>
</dbReference>
<evidence type="ECO:0000313" key="7">
    <source>
        <dbReference type="EnsemblMetazoa" id="XP_014248556.1"/>
    </source>
</evidence>
<dbReference type="Proteomes" id="UP000494040">
    <property type="component" value="Unassembled WGS sequence"/>
</dbReference>
<dbReference type="AlphaFoldDB" id="A0A8I6TGN7"/>
<dbReference type="Gene3D" id="1.20.1250.20">
    <property type="entry name" value="MFS general substrate transporter like domains"/>
    <property type="match status" value="1"/>
</dbReference>
<keyword evidence="4 5" id="KW-0472">Membrane</keyword>
<feature type="transmembrane region" description="Helical" evidence="5">
    <location>
        <begin position="100"/>
        <end position="118"/>
    </location>
</feature>
<name>A0A8I6TGN7_CIMLE</name>
<dbReference type="InterPro" id="IPR005828">
    <property type="entry name" value="MFS_sugar_transport-like"/>
</dbReference>
<dbReference type="KEGG" id="clec:106666136"/>
<proteinExistence type="predicted"/>
<feature type="transmembrane region" description="Helical" evidence="5">
    <location>
        <begin position="158"/>
        <end position="180"/>
    </location>
</feature>
<sequence>MDSNVEEGKVPVEDGRPSSHLRQQNILAQVSASFSKYIIMLDIGMAICYSTIAIPPILDAAEGLSINKSQASWFASLVFVWQPVGSLASVPMSGLGRKRLMFYLQVPLFIGWIMPYFATTVWELYLASSFLGLGIGFMQAPIATYIGEVTQPQYRGWLASIAYCFLTLGNVAIYVIDVIVGNWRISALYGAAMPPLTALVLYLIPESPVWLVSKRRYDDAKKSLKWLRGWTSDEEVEEEFHTILYNNCKHYASFFDSQKIDPKSFPIANIPEEYRKHCQQTTEEIANIQNGEQVQVMEEEKPFLKYLLEPEMYKPIILSLVFFYMSNGISIAVFRSYLVLIFKEFKVEMDEYIILVGVTTIGLVANIVCVIIMPLIKKRRLTFLAGIACTLGVFSLGFYVLFGEHLNQKWIPIAIMVELFFATNLAIGHLPWILISEIFPLRGRSFASGLVAGIANFMQFLGTKLFWTYVSWMTLGGTFIMYGFVFVIGLTYLYFFQVETEGRSLDEIVCEFKYGKKYHSSMRRDQTKLR</sequence>
<feature type="transmembrane region" description="Helical" evidence="5">
    <location>
        <begin position="70"/>
        <end position="88"/>
    </location>
</feature>
<dbReference type="InterPro" id="IPR020846">
    <property type="entry name" value="MFS_dom"/>
</dbReference>
<feature type="transmembrane region" description="Helical" evidence="5">
    <location>
        <begin position="446"/>
        <end position="467"/>
    </location>
</feature>
<evidence type="ECO:0000256" key="5">
    <source>
        <dbReference type="SAM" id="Phobius"/>
    </source>
</evidence>
<dbReference type="InterPro" id="IPR050549">
    <property type="entry name" value="MFS_Trehalose_Transporter"/>
</dbReference>
<keyword evidence="8" id="KW-1185">Reference proteome</keyword>
<dbReference type="Pfam" id="PF00083">
    <property type="entry name" value="Sugar_tr"/>
    <property type="match status" value="2"/>
</dbReference>
<evidence type="ECO:0000256" key="4">
    <source>
        <dbReference type="ARBA" id="ARBA00023136"/>
    </source>
</evidence>
<dbReference type="GO" id="GO:0022857">
    <property type="term" value="F:transmembrane transporter activity"/>
    <property type="evidence" value="ECO:0007669"/>
    <property type="project" value="InterPro"/>
</dbReference>
<dbReference type="InterPro" id="IPR036259">
    <property type="entry name" value="MFS_trans_sf"/>
</dbReference>
<feature type="transmembrane region" description="Helical" evidence="5">
    <location>
        <begin position="186"/>
        <end position="205"/>
    </location>
</feature>
<evidence type="ECO:0000259" key="6">
    <source>
        <dbReference type="PROSITE" id="PS50850"/>
    </source>
</evidence>
<organism evidence="7 8">
    <name type="scientific">Cimex lectularius</name>
    <name type="common">Bed bug</name>
    <name type="synonym">Acanthia lectularia</name>
    <dbReference type="NCBI Taxonomy" id="79782"/>
    <lineage>
        <taxon>Eukaryota</taxon>
        <taxon>Metazoa</taxon>
        <taxon>Ecdysozoa</taxon>
        <taxon>Arthropoda</taxon>
        <taxon>Hexapoda</taxon>
        <taxon>Insecta</taxon>
        <taxon>Pterygota</taxon>
        <taxon>Neoptera</taxon>
        <taxon>Paraneoptera</taxon>
        <taxon>Hemiptera</taxon>
        <taxon>Heteroptera</taxon>
        <taxon>Panheteroptera</taxon>
        <taxon>Cimicomorpha</taxon>
        <taxon>Cimicidae</taxon>
        <taxon>Cimex</taxon>
    </lineage>
</organism>
<evidence type="ECO:0000256" key="2">
    <source>
        <dbReference type="ARBA" id="ARBA00022692"/>
    </source>
</evidence>
<dbReference type="EnsemblMetazoa" id="XM_014393071.2">
    <property type="protein sequence ID" value="XP_014248557.1"/>
    <property type="gene ID" value="LOC106666136"/>
</dbReference>
<feature type="transmembrane region" description="Helical" evidence="5">
    <location>
        <begin position="413"/>
        <end position="434"/>
    </location>
</feature>
<dbReference type="InterPro" id="IPR005829">
    <property type="entry name" value="Sugar_transporter_CS"/>
</dbReference>
<dbReference type="PANTHER" id="PTHR48021:SF39">
    <property type="entry name" value="MAJOR FACILITATOR SUPERFAMILY (MFS) PROFILE DOMAIN-CONTAINING PROTEIN"/>
    <property type="match status" value="1"/>
</dbReference>
<gene>
    <name evidence="7" type="primary">106666136</name>
</gene>
<feature type="transmembrane region" description="Helical" evidence="5">
    <location>
        <begin position="37"/>
        <end position="58"/>
    </location>
</feature>
<dbReference type="PROSITE" id="PS00217">
    <property type="entry name" value="SUGAR_TRANSPORT_2"/>
    <property type="match status" value="1"/>
</dbReference>
<feature type="transmembrane region" description="Helical" evidence="5">
    <location>
        <begin position="352"/>
        <end position="376"/>
    </location>
</feature>
<feature type="transmembrane region" description="Helical" evidence="5">
    <location>
        <begin position="316"/>
        <end position="340"/>
    </location>
</feature>
<feature type="transmembrane region" description="Helical" evidence="5">
    <location>
        <begin position="383"/>
        <end position="401"/>
    </location>
</feature>
<dbReference type="EnsemblMetazoa" id="XM_014393070.2">
    <property type="protein sequence ID" value="XP_014248556.1"/>
    <property type="gene ID" value="LOC106666136"/>
</dbReference>
<protein>
    <recommendedName>
        <fullName evidence="6">Major facilitator superfamily (MFS) profile domain-containing protein</fullName>
    </recommendedName>
</protein>
<evidence type="ECO:0000256" key="1">
    <source>
        <dbReference type="ARBA" id="ARBA00004141"/>
    </source>
</evidence>
<feature type="transmembrane region" description="Helical" evidence="5">
    <location>
        <begin position="479"/>
        <end position="496"/>
    </location>
</feature>
<comment type="subcellular location">
    <subcellularLocation>
        <location evidence="1">Membrane</location>
        <topology evidence="1">Multi-pass membrane protein</topology>
    </subcellularLocation>
</comment>
<dbReference type="SUPFAM" id="SSF103473">
    <property type="entry name" value="MFS general substrate transporter"/>
    <property type="match status" value="1"/>
</dbReference>
<evidence type="ECO:0000313" key="8">
    <source>
        <dbReference type="Proteomes" id="UP000494040"/>
    </source>
</evidence>
<reference evidence="7" key="1">
    <citation type="submission" date="2022-01" db="UniProtKB">
        <authorList>
            <consortium name="EnsemblMetazoa"/>
        </authorList>
    </citation>
    <scope>IDENTIFICATION</scope>
</reference>
<feature type="domain" description="Major facilitator superfamily (MFS) profile" evidence="6">
    <location>
        <begin position="28"/>
        <end position="501"/>
    </location>
</feature>
<evidence type="ECO:0000256" key="3">
    <source>
        <dbReference type="ARBA" id="ARBA00022989"/>
    </source>
</evidence>
<accession>A0A8I6TGN7</accession>